<sequence length="229" mass="24380">MLGVGGSVAESKPVVKEVKPKRGRPAGGSAGETRASIVSAGRIVLGARGRRAATVRMVADQAGLSNTAVYYYFAGIDDIHDAVVADVSSLMKRSVRDVLNQPTLRAQIRHYVLAMRRLDVEDRSLMPFMMRDYLDVARGPKRKRKGSLLMATNDLIGAMVSNAVERGELAPDVDQRAIVGLLSSILWGVQLHAGFADDADAVARVSNYLDVVLTHGVVRGGAASNALAG</sequence>
<dbReference type="Proteomes" id="UP000467428">
    <property type="component" value="Chromosome"/>
</dbReference>
<dbReference type="SUPFAM" id="SSF46689">
    <property type="entry name" value="Homeodomain-like"/>
    <property type="match status" value="1"/>
</dbReference>
<feature type="DNA-binding region" description="H-T-H motif" evidence="4">
    <location>
        <begin position="54"/>
        <end position="73"/>
    </location>
</feature>
<feature type="domain" description="HTH tetR-type" evidence="6">
    <location>
        <begin position="31"/>
        <end position="91"/>
    </location>
</feature>
<evidence type="ECO:0000313" key="8">
    <source>
        <dbReference type="Proteomes" id="UP000467428"/>
    </source>
</evidence>
<dbReference type="InterPro" id="IPR036271">
    <property type="entry name" value="Tet_transcr_reg_TetR-rel_C_sf"/>
</dbReference>
<keyword evidence="2 4" id="KW-0238">DNA-binding</keyword>
<reference evidence="7 8" key="1">
    <citation type="journal article" date="2019" name="Emerg. Microbes Infect.">
        <title>Comprehensive subspecies identification of 175 nontuberculous mycobacteria species based on 7547 genomic profiles.</title>
        <authorList>
            <person name="Matsumoto Y."/>
            <person name="Kinjo T."/>
            <person name="Motooka D."/>
            <person name="Nabeya D."/>
            <person name="Jung N."/>
            <person name="Uechi K."/>
            <person name="Horii T."/>
            <person name="Iida T."/>
            <person name="Fujita J."/>
            <person name="Nakamura S."/>
        </authorList>
    </citation>
    <scope>NUCLEOTIDE SEQUENCE [LARGE SCALE GENOMIC DNA]</scope>
    <source>
        <strain evidence="7 8">JCM 18538</strain>
    </source>
</reference>
<protein>
    <submittedName>
        <fullName evidence="7">TetR family transcriptional regulator</fullName>
    </submittedName>
</protein>
<dbReference type="InterPro" id="IPR009057">
    <property type="entry name" value="Homeodomain-like_sf"/>
</dbReference>
<proteinExistence type="predicted"/>
<dbReference type="PROSITE" id="PS50977">
    <property type="entry name" value="HTH_TETR_2"/>
    <property type="match status" value="1"/>
</dbReference>
<keyword evidence="1" id="KW-0805">Transcription regulation</keyword>
<keyword evidence="8" id="KW-1185">Reference proteome</keyword>
<accession>A0A7I7S030</accession>
<feature type="region of interest" description="Disordered" evidence="5">
    <location>
        <begin position="1"/>
        <end position="33"/>
    </location>
</feature>
<dbReference type="EMBL" id="AP022593">
    <property type="protein sequence ID" value="BBY50187.1"/>
    <property type="molecule type" value="Genomic_DNA"/>
</dbReference>
<evidence type="ECO:0000259" key="6">
    <source>
        <dbReference type="PROSITE" id="PS50977"/>
    </source>
</evidence>
<dbReference type="PANTHER" id="PTHR30055">
    <property type="entry name" value="HTH-TYPE TRANSCRIPTIONAL REGULATOR RUTR"/>
    <property type="match status" value="1"/>
</dbReference>
<dbReference type="KEGG" id="marz:MARA_36550"/>
<dbReference type="Gene3D" id="1.10.357.10">
    <property type="entry name" value="Tetracycline Repressor, domain 2"/>
    <property type="match status" value="1"/>
</dbReference>
<dbReference type="GO" id="GO:0003700">
    <property type="term" value="F:DNA-binding transcription factor activity"/>
    <property type="evidence" value="ECO:0007669"/>
    <property type="project" value="TreeGrafter"/>
</dbReference>
<evidence type="ECO:0000256" key="3">
    <source>
        <dbReference type="ARBA" id="ARBA00023163"/>
    </source>
</evidence>
<gene>
    <name evidence="7" type="ORF">MARA_36550</name>
</gene>
<evidence type="ECO:0000256" key="4">
    <source>
        <dbReference type="PROSITE-ProRule" id="PRU00335"/>
    </source>
</evidence>
<evidence type="ECO:0000256" key="1">
    <source>
        <dbReference type="ARBA" id="ARBA00023015"/>
    </source>
</evidence>
<dbReference type="Pfam" id="PF00440">
    <property type="entry name" value="TetR_N"/>
    <property type="match status" value="1"/>
</dbReference>
<dbReference type="InterPro" id="IPR050109">
    <property type="entry name" value="HTH-type_TetR-like_transc_reg"/>
</dbReference>
<dbReference type="AlphaFoldDB" id="A0A7I7S030"/>
<dbReference type="GO" id="GO:0000976">
    <property type="term" value="F:transcription cis-regulatory region binding"/>
    <property type="evidence" value="ECO:0007669"/>
    <property type="project" value="TreeGrafter"/>
</dbReference>
<evidence type="ECO:0000256" key="5">
    <source>
        <dbReference type="SAM" id="MobiDB-lite"/>
    </source>
</evidence>
<dbReference type="SUPFAM" id="SSF48498">
    <property type="entry name" value="Tetracyclin repressor-like, C-terminal domain"/>
    <property type="match status" value="1"/>
</dbReference>
<organism evidence="7 8">
    <name type="scientific">Mycolicibacterium arabiense</name>
    <dbReference type="NCBI Taxonomy" id="1286181"/>
    <lineage>
        <taxon>Bacteria</taxon>
        <taxon>Bacillati</taxon>
        <taxon>Actinomycetota</taxon>
        <taxon>Actinomycetes</taxon>
        <taxon>Mycobacteriales</taxon>
        <taxon>Mycobacteriaceae</taxon>
        <taxon>Mycolicibacterium</taxon>
    </lineage>
</organism>
<evidence type="ECO:0000313" key="7">
    <source>
        <dbReference type="EMBL" id="BBY50187.1"/>
    </source>
</evidence>
<dbReference type="PANTHER" id="PTHR30055:SF234">
    <property type="entry name" value="HTH-TYPE TRANSCRIPTIONAL REGULATOR BETI"/>
    <property type="match status" value="1"/>
</dbReference>
<evidence type="ECO:0000256" key="2">
    <source>
        <dbReference type="ARBA" id="ARBA00023125"/>
    </source>
</evidence>
<geneLocation type="plasmid" evidence="8">
    <name>pjcm18538 dna</name>
</geneLocation>
<keyword evidence="3" id="KW-0804">Transcription</keyword>
<name>A0A7I7S030_9MYCO</name>
<dbReference type="InterPro" id="IPR001647">
    <property type="entry name" value="HTH_TetR"/>
</dbReference>